<dbReference type="AlphaFoldDB" id="A0A9D2CGR9"/>
<name>A0A9D2CGR9_9ACTN</name>
<dbReference type="InterPro" id="IPR003339">
    <property type="entry name" value="ABC/ECF_trnsptr_transmembrane"/>
</dbReference>
<evidence type="ECO:0000256" key="1">
    <source>
        <dbReference type="ARBA" id="ARBA00004141"/>
    </source>
</evidence>
<keyword evidence="4 5" id="KW-0472">Membrane</keyword>
<dbReference type="Pfam" id="PF02361">
    <property type="entry name" value="CbiQ"/>
    <property type="match status" value="1"/>
</dbReference>
<sequence>MTEQAGGARAEWLRGLNPTAKLAAVLLLGAAAMAFPSPVLGACLIVVLFVVAASSGMLAPFAKLMVGFGIPVTIMLLFIQGCYSPANVTFIADLGFARLGLEGVMSALQTVVTLLVFLGGFYLMNETTYTGELVADLTSRGLPPKAGYLVLASLNVVPQMRRRMATIQEAQVSRGLDMEGSLVSRLRATIPLLGPVIMSSLTDAEERSMTLETHGFHLNEVRHTSYVVVHHARADRPIVVIAVALFVVSLAIRIAALAGLIAI</sequence>
<keyword evidence="3 5" id="KW-1133">Transmembrane helix</keyword>
<evidence type="ECO:0000313" key="7">
    <source>
        <dbReference type="Proteomes" id="UP000824133"/>
    </source>
</evidence>
<dbReference type="GO" id="GO:0005886">
    <property type="term" value="C:plasma membrane"/>
    <property type="evidence" value="ECO:0007669"/>
    <property type="project" value="TreeGrafter"/>
</dbReference>
<accession>A0A9D2CGR9</accession>
<feature type="transmembrane region" description="Helical" evidence="5">
    <location>
        <begin position="22"/>
        <end position="52"/>
    </location>
</feature>
<dbReference type="CDD" id="cd16914">
    <property type="entry name" value="EcfT"/>
    <property type="match status" value="1"/>
</dbReference>
<protein>
    <submittedName>
        <fullName evidence="6">Energy-coupling factor transporter transmembrane protein EcfT</fullName>
    </submittedName>
</protein>
<organism evidence="6 7">
    <name type="scientific">Candidatus Olsenella excrementavium</name>
    <dbReference type="NCBI Taxonomy" id="2838709"/>
    <lineage>
        <taxon>Bacteria</taxon>
        <taxon>Bacillati</taxon>
        <taxon>Actinomycetota</taxon>
        <taxon>Coriobacteriia</taxon>
        <taxon>Coriobacteriales</taxon>
        <taxon>Atopobiaceae</taxon>
        <taxon>Olsenella</taxon>
    </lineage>
</organism>
<evidence type="ECO:0000256" key="2">
    <source>
        <dbReference type="ARBA" id="ARBA00022692"/>
    </source>
</evidence>
<keyword evidence="2 5" id="KW-0812">Transmembrane</keyword>
<evidence type="ECO:0000256" key="5">
    <source>
        <dbReference type="SAM" id="Phobius"/>
    </source>
</evidence>
<proteinExistence type="predicted"/>
<comment type="subcellular location">
    <subcellularLocation>
        <location evidence="1">Membrane</location>
        <topology evidence="1">Multi-pass membrane protein</topology>
    </subcellularLocation>
</comment>
<dbReference type="PANTHER" id="PTHR33514">
    <property type="entry name" value="PROTEIN ABCI12, CHLOROPLASTIC"/>
    <property type="match status" value="1"/>
</dbReference>
<reference evidence="6" key="1">
    <citation type="journal article" date="2021" name="PeerJ">
        <title>Extensive microbial diversity within the chicken gut microbiome revealed by metagenomics and culture.</title>
        <authorList>
            <person name="Gilroy R."/>
            <person name="Ravi A."/>
            <person name="Getino M."/>
            <person name="Pursley I."/>
            <person name="Horton D.L."/>
            <person name="Alikhan N.F."/>
            <person name="Baker D."/>
            <person name="Gharbi K."/>
            <person name="Hall N."/>
            <person name="Watson M."/>
            <person name="Adriaenssens E.M."/>
            <person name="Foster-Nyarko E."/>
            <person name="Jarju S."/>
            <person name="Secka A."/>
            <person name="Antonio M."/>
            <person name="Oren A."/>
            <person name="Chaudhuri R.R."/>
            <person name="La Ragione R."/>
            <person name="Hildebrand F."/>
            <person name="Pallen M.J."/>
        </authorList>
    </citation>
    <scope>NUCLEOTIDE SEQUENCE</scope>
    <source>
        <strain evidence="6">ChiHjej10B9-743</strain>
    </source>
</reference>
<feature type="transmembrane region" description="Helical" evidence="5">
    <location>
        <begin position="238"/>
        <end position="262"/>
    </location>
</feature>
<reference evidence="6" key="2">
    <citation type="submission" date="2021-04" db="EMBL/GenBank/DDBJ databases">
        <authorList>
            <person name="Gilroy R."/>
        </authorList>
    </citation>
    <scope>NUCLEOTIDE SEQUENCE</scope>
    <source>
        <strain evidence="6">ChiHjej10B9-743</strain>
    </source>
</reference>
<dbReference type="Proteomes" id="UP000824133">
    <property type="component" value="Unassembled WGS sequence"/>
</dbReference>
<feature type="transmembrane region" description="Helical" evidence="5">
    <location>
        <begin position="106"/>
        <end position="124"/>
    </location>
</feature>
<evidence type="ECO:0000256" key="4">
    <source>
        <dbReference type="ARBA" id="ARBA00023136"/>
    </source>
</evidence>
<gene>
    <name evidence="6" type="ORF">IAA42_00055</name>
</gene>
<evidence type="ECO:0000313" key="6">
    <source>
        <dbReference type="EMBL" id="HIY78825.1"/>
    </source>
</evidence>
<dbReference type="EMBL" id="DXCP01000001">
    <property type="protein sequence ID" value="HIY78825.1"/>
    <property type="molecule type" value="Genomic_DNA"/>
</dbReference>
<evidence type="ECO:0000256" key="3">
    <source>
        <dbReference type="ARBA" id="ARBA00022989"/>
    </source>
</evidence>
<comment type="caution">
    <text evidence="6">The sequence shown here is derived from an EMBL/GenBank/DDBJ whole genome shotgun (WGS) entry which is preliminary data.</text>
</comment>
<feature type="transmembrane region" description="Helical" evidence="5">
    <location>
        <begin position="64"/>
        <end position="86"/>
    </location>
</feature>
<dbReference type="PANTHER" id="PTHR33514:SF13">
    <property type="entry name" value="PROTEIN ABCI12, CHLOROPLASTIC"/>
    <property type="match status" value="1"/>
</dbReference>